<dbReference type="SUPFAM" id="SSF53098">
    <property type="entry name" value="Ribonuclease H-like"/>
    <property type="match status" value="1"/>
</dbReference>
<dbReference type="Gene3D" id="3.30.420.10">
    <property type="entry name" value="Ribonuclease H-like superfamily/Ribonuclease H"/>
    <property type="match status" value="1"/>
</dbReference>
<sequence length="272" mass="30779">MQNVVLVALDSENPLQIIKSDSLETVNSQIGFAILDTKDLLADATSSASTISTYNFVTGTSKYHNKVSRRFLFGKSSKAEDEPTLAKKIKYIIPGSRNIVLIGHDINADLRALIHIDPRYKRYETLDTQEIASQILPLINNDKGQKYSLHRLLTHFKCPFYNLHCAGNDANFTLRLLLLLAVSSVKDGVLSGSEQNEGSLSTSRKELVKKLKEVARAPVPLPKHCPLSIHLVRKKKRDERRRLVGLEEPDWLANVYMERAERIFEKKKRLCV</sequence>
<dbReference type="PANTHER" id="PTHR28083:SF1">
    <property type="entry name" value="GOOD FOR FULL DBP5 ACTIVITY PROTEIN 2"/>
    <property type="match status" value="1"/>
</dbReference>
<dbReference type="InterPro" id="IPR040151">
    <property type="entry name" value="Gfd2/YDR514C-like"/>
</dbReference>
<organism evidence="2 3">
    <name type="scientific">Orbilia blumenaviensis</name>
    <dbReference type="NCBI Taxonomy" id="1796055"/>
    <lineage>
        <taxon>Eukaryota</taxon>
        <taxon>Fungi</taxon>
        <taxon>Dikarya</taxon>
        <taxon>Ascomycota</taxon>
        <taxon>Pezizomycotina</taxon>
        <taxon>Orbiliomycetes</taxon>
        <taxon>Orbiliales</taxon>
        <taxon>Orbiliaceae</taxon>
        <taxon>Orbilia</taxon>
    </lineage>
</organism>
<proteinExistence type="predicted"/>
<protein>
    <recommendedName>
        <fullName evidence="1">Gfd2/YDR514C-like C-terminal domain-containing protein</fullName>
    </recommendedName>
</protein>
<dbReference type="AlphaFoldDB" id="A0AAV9VG75"/>
<gene>
    <name evidence="2" type="ORF">TWF730_006284</name>
</gene>
<feature type="domain" description="Gfd2/YDR514C-like C-terminal" evidence="1">
    <location>
        <begin position="61"/>
        <end position="178"/>
    </location>
</feature>
<evidence type="ECO:0000313" key="3">
    <source>
        <dbReference type="Proteomes" id="UP001373714"/>
    </source>
</evidence>
<dbReference type="GO" id="GO:0003676">
    <property type="term" value="F:nucleic acid binding"/>
    <property type="evidence" value="ECO:0007669"/>
    <property type="project" value="InterPro"/>
</dbReference>
<name>A0AAV9VG75_9PEZI</name>
<dbReference type="Pfam" id="PF21762">
    <property type="entry name" value="DEDDh_C"/>
    <property type="match status" value="1"/>
</dbReference>
<evidence type="ECO:0000259" key="1">
    <source>
        <dbReference type="Pfam" id="PF21762"/>
    </source>
</evidence>
<dbReference type="InterPro" id="IPR012337">
    <property type="entry name" value="RNaseH-like_sf"/>
</dbReference>
<dbReference type="EMBL" id="JAVHNS010000003">
    <property type="protein sequence ID" value="KAK6360131.1"/>
    <property type="molecule type" value="Genomic_DNA"/>
</dbReference>
<dbReference type="PANTHER" id="PTHR28083">
    <property type="entry name" value="GOOD FOR FULL DBP5 ACTIVITY PROTEIN 2"/>
    <property type="match status" value="1"/>
</dbReference>
<keyword evidence="3" id="KW-1185">Reference proteome</keyword>
<comment type="caution">
    <text evidence="2">The sequence shown here is derived from an EMBL/GenBank/DDBJ whole genome shotgun (WGS) entry which is preliminary data.</text>
</comment>
<dbReference type="InterPro" id="IPR036397">
    <property type="entry name" value="RNaseH_sf"/>
</dbReference>
<dbReference type="Proteomes" id="UP001373714">
    <property type="component" value="Unassembled WGS sequence"/>
</dbReference>
<accession>A0AAV9VG75</accession>
<evidence type="ECO:0000313" key="2">
    <source>
        <dbReference type="EMBL" id="KAK6360131.1"/>
    </source>
</evidence>
<reference evidence="2 3" key="1">
    <citation type="submission" date="2019-10" db="EMBL/GenBank/DDBJ databases">
        <authorList>
            <person name="Palmer J.M."/>
        </authorList>
    </citation>
    <scope>NUCLEOTIDE SEQUENCE [LARGE SCALE GENOMIC DNA]</scope>
    <source>
        <strain evidence="2 3">TWF730</strain>
    </source>
</reference>
<dbReference type="InterPro" id="IPR048519">
    <property type="entry name" value="Gfd2/YDR514C-like_C"/>
</dbReference>